<evidence type="ECO:0000313" key="11">
    <source>
        <dbReference type="Proteomes" id="UP000294723"/>
    </source>
</evidence>
<dbReference type="InterPro" id="IPR012675">
    <property type="entry name" value="Beta-grasp_dom_sf"/>
</dbReference>
<dbReference type="InterPro" id="IPR036010">
    <property type="entry name" value="2Fe-2S_ferredoxin-like_sf"/>
</dbReference>
<reference evidence="10 11" key="1">
    <citation type="submission" date="2019-03" db="EMBL/GenBank/DDBJ databases">
        <title>Draft genome sequences of novel Actinobacteria.</title>
        <authorList>
            <person name="Sahin N."/>
            <person name="Ay H."/>
            <person name="Saygin H."/>
        </authorList>
    </citation>
    <scope>NUCLEOTIDE SEQUENCE [LARGE SCALE GENOMIC DNA]</scope>
    <source>
        <strain evidence="10 11">5K548</strain>
    </source>
</reference>
<keyword evidence="11" id="KW-1185">Reference proteome</keyword>
<dbReference type="SUPFAM" id="SSF54292">
    <property type="entry name" value="2Fe-2S ferredoxin-like"/>
    <property type="match status" value="1"/>
</dbReference>
<keyword evidence="7" id="KW-0411">Iron-sulfur</keyword>
<dbReference type="InterPro" id="IPR054582">
    <property type="entry name" value="DmmA-like_N"/>
</dbReference>
<dbReference type="PANTHER" id="PTHR47354">
    <property type="entry name" value="NADH OXIDOREDUCTASE HCR"/>
    <property type="match status" value="1"/>
</dbReference>
<feature type="domain" description="2Fe-2S ferredoxin-type" evidence="8">
    <location>
        <begin position="211"/>
        <end position="295"/>
    </location>
</feature>
<keyword evidence="5" id="KW-0560">Oxidoreductase</keyword>
<evidence type="ECO:0000256" key="3">
    <source>
        <dbReference type="ARBA" id="ARBA00022714"/>
    </source>
</evidence>
<dbReference type="Pfam" id="PF22290">
    <property type="entry name" value="DmmA-like_N"/>
    <property type="match status" value="1"/>
</dbReference>
<dbReference type="InterPro" id="IPR017938">
    <property type="entry name" value="Riboflavin_synthase-like_b-brl"/>
</dbReference>
<evidence type="ECO:0000256" key="7">
    <source>
        <dbReference type="ARBA" id="ARBA00023014"/>
    </source>
</evidence>
<dbReference type="EMBL" id="SMLA01000087">
    <property type="protein sequence ID" value="TDD80851.1"/>
    <property type="molecule type" value="Genomic_DNA"/>
</dbReference>
<dbReference type="SUPFAM" id="SSF52343">
    <property type="entry name" value="Ferredoxin reductase-like, C-terminal NADP-linked domain"/>
    <property type="match status" value="1"/>
</dbReference>
<dbReference type="SUPFAM" id="SSF63380">
    <property type="entry name" value="Riboflavin synthase domain-like"/>
    <property type="match status" value="1"/>
</dbReference>
<dbReference type="PANTHER" id="PTHR47354:SF1">
    <property type="entry name" value="CARNITINE MONOOXYGENASE REDUCTASE SUBUNIT"/>
    <property type="match status" value="1"/>
</dbReference>
<dbReference type="Gene3D" id="3.10.20.30">
    <property type="match status" value="1"/>
</dbReference>
<dbReference type="AlphaFoldDB" id="A0A4R5B4T2"/>
<proteinExistence type="predicted"/>
<organism evidence="10 11">
    <name type="scientific">Saccharopolyspora karakumensis</name>
    <dbReference type="NCBI Taxonomy" id="2530386"/>
    <lineage>
        <taxon>Bacteria</taxon>
        <taxon>Bacillati</taxon>
        <taxon>Actinomycetota</taxon>
        <taxon>Actinomycetes</taxon>
        <taxon>Pseudonocardiales</taxon>
        <taxon>Pseudonocardiaceae</taxon>
        <taxon>Saccharopolyspora</taxon>
    </lineage>
</organism>
<evidence type="ECO:0000256" key="5">
    <source>
        <dbReference type="ARBA" id="ARBA00023002"/>
    </source>
</evidence>
<keyword evidence="3" id="KW-0001">2Fe-2S</keyword>
<evidence type="ECO:0000313" key="10">
    <source>
        <dbReference type="EMBL" id="TDD80851.1"/>
    </source>
</evidence>
<dbReference type="InterPro" id="IPR001041">
    <property type="entry name" value="2Fe-2S_ferredoxin-type"/>
</dbReference>
<protein>
    <submittedName>
        <fullName evidence="10">2Fe-2S iron-sulfur cluster binding domain-containing protein</fullName>
    </submittedName>
</protein>
<gene>
    <name evidence="10" type="ORF">E1202_29875</name>
</gene>
<accession>A0A4R5B4T2</accession>
<dbReference type="PROSITE" id="PS51384">
    <property type="entry name" value="FAD_FR"/>
    <property type="match status" value="1"/>
</dbReference>
<feature type="domain" description="FAD-binding FR-type" evidence="9">
    <location>
        <begin position="1"/>
        <end position="98"/>
    </location>
</feature>
<evidence type="ECO:0000256" key="4">
    <source>
        <dbReference type="ARBA" id="ARBA00022723"/>
    </source>
</evidence>
<dbReference type="GO" id="GO:0051537">
    <property type="term" value="F:2 iron, 2 sulfur cluster binding"/>
    <property type="evidence" value="ECO:0007669"/>
    <property type="project" value="UniProtKB-KW"/>
</dbReference>
<dbReference type="InterPro" id="IPR039261">
    <property type="entry name" value="FNR_nucleotide-bd"/>
</dbReference>
<evidence type="ECO:0000256" key="1">
    <source>
        <dbReference type="ARBA" id="ARBA00001974"/>
    </source>
</evidence>
<comment type="cofactor">
    <cofactor evidence="1">
        <name>FAD</name>
        <dbReference type="ChEBI" id="CHEBI:57692"/>
    </cofactor>
</comment>
<evidence type="ECO:0000256" key="2">
    <source>
        <dbReference type="ARBA" id="ARBA00022630"/>
    </source>
</evidence>
<sequence>MNRLTVADTRVIADGVRGIRLVGELRSYTPGSHLDVLCGTDERGRPRWNSYSLTGDGFRPEHYELSVRLGSGGSRWMHRLSPGDVVETGHPRSGFAPVHTARHHLLVAAGIGITPILSHFRAAEAWQRSVEVHYLSRDAAHADELPGAHITDSRTEFWRVLDLTDQPLGAHLYVCGPTPFMDEVTARARDVGWPSARVHVEHFGNTPATGEPFTAHLRRSGTTLQVGEGETLLDALESADITVPRRCRRGVCGECVTAYTAGDPVHNDLYLQQSQHTTHITPCVSRARTTLTLDL</sequence>
<dbReference type="CDD" id="cd06185">
    <property type="entry name" value="PDR_like"/>
    <property type="match status" value="1"/>
</dbReference>
<evidence type="ECO:0000259" key="8">
    <source>
        <dbReference type="PROSITE" id="PS51085"/>
    </source>
</evidence>
<evidence type="ECO:0000259" key="9">
    <source>
        <dbReference type="PROSITE" id="PS51384"/>
    </source>
</evidence>
<dbReference type="InterPro" id="IPR050415">
    <property type="entry name" value="MRET"/>
</dbReference>
<dbReference type="InterPro" id="IPR017927">
    <property type="entry name" value="FAD-bd_FR_type"/>
</dbReference>
<keyword evidence="6" id="KW-0408">Iron</keyword>
<keyword evidence="2" id="KW-0285">Flavoprotein</keyword>
<dbReference type="PRINTS" id="PR00371">
    <property type="entry name" value="FPNCR"/>
</dbReference>
<dbReference type="Pfam" id="PF00111">
    <property type="entry name" value="Fer2"/>
    <property type="match status" value="1"/>
</dbReference>
<evidence type="ECO:0000256" key="6">
    <source>
        <dbReference type="ARBA" id="ARBA00023004"/>
    </source>
</evidence>
<dbReference type="GO" id="GO:0016491">
    <property type="term" value="F:oxidoreductase activity"/>
    <property type="evidence" value="ECO:0007669"/>
    <property type="project" value="UniProtKB-KW"/>
</dbReference>
<dbReference type="InterPro" id="IPR001709">
    <property type="entry name" value="Flavoprot_Pyr_Nucl_cyt_Rdtase"/>
</dbReference>
<dbReference type="Gene3D" id="2.40.30.10">
    <property type="entry name" value="Translation factors"/>
    <property type="match status" value="1"/>
</dbReference>
<comment type="caution">
    <text evidence="10">The sequence shown here is derived from an EMBL/GenBank/DDBJ whole genome shotgun (WGS) entry which is preliminary data.</text>
</comment>
<dbReference type="PROSITE" id="PS51085">
    <property type="entry name" value="2FE2S_FER_2"/>
    <property type="match status" value="1"/>
</dbReference>
<name>A0A4R5B4T2_9PSEU</name>
<dbReference type="GO" id="GO:0046872">
    <property type="term" value="F:metal ion binding"/>
    <property type="evidence" value="ECO:0007669"/>
    <property type="project" value="UniProtKB-KW"/>
</dbReference>
<dbReference type="RefSeq" id="WP_132686660.1">
    <property type="nucleotide sequence ID" value="NZ_SMLA01000087.1"/>
</dbReference>
<keyword evidence="4" id="KW-0479">Metal-binding</keyword>
<dbReference type="CDD" id="cd00207">
    <property type="entry name" value="fer2"/>
    <property type="match status" value="1"/>
</dbReference>
<dbReference type="PRINTS" id="PR00409">
    <property type="entry name" value="PHDIOXRDTASE"/>
</dbReference>
<dbReference type="Proteomes" id="UP000294723">
    <property type="component" value="Unassembled WGS sequence"/>
</dbReference>
<dbReference type="Gene3D" id="3.40.50.80">
    <property type="entry name" value="Nucleotide-binding domain of ferredoxin-NADP reductase (FNR) module"/>
    <property type="match status" value="1"/>
</dbReference>